<dbReference type="EMBL" id="JAINDJ010000007">
    <property type="protein sequence ID" value="KAG9441275.1"/>
    <property type="molecule type" value="Genomic_DNA"/>
</dbReference>
<name>A0AAV7DX92_ARIFI</name>
<organism evidence="3 4">
    <name type="scientific">Aristolochia fimbriata</name>
    <name type="common">White veined hardy Dutchman's pipe vine</name>
    <dbReference type="NCBI Taxonomy" id="158543"/>
    <lineage>
        <taxon>Eukaryota</taxon>
        <taxon>Viridiplantae</taxon>
        <taxon>Streptophyta</taxon>
        <taxon>Embryophyta</taxon>
        <taxon>Tracheophyta</taxon>
        <taxon>Spermatophyta</taxon>
        <taxon>Magnoliopsida</taxon>
        <taxon>Magnoliidae</taxon>
        <taxon>Piperales</taxon>
        <taxon>Aristolochiaceae</taxon>
        <taxon>Aristolochia</taxon>
    </lineage>
</organism>
<dbReference type="Gene3D" id="3.90.1320.10">
    <property type="entry name" value="Outer-capsid protein sigma 3, large lobe"/>
    <property type="match status" value="1"/>
</dbReference>
<comment type="caution">
    <text evidence="3">The sequence shown here is derived from an EMBL/GenBank/DDBJ whole genome shotgun (WGS) entry which is preliminary data.</text>
</comment>
<keyword evidence="1" id="KW-0732">Signal</keyword>
<dbReference type="Proteomes" id="UP000825729">
    <property type="component" value="Unassembled WGS sequence"/>
</dbReference>
<dbReference type="PANTHER" id="PTHR31589">
    <property type="entry name" value="PROTEIN, PUTATIVE (DUF239)-RELATED-RELATED"/>
    <property type="match status" value="1"/>
</dbReference>
<feature type="signal peptide" evidence="1">
    <location>
        <begin position="1"/>
        <end position="23"/>
    </location>
</feature>
<protein>
    <recommendedName>
        <fullName evidence="2">Neprosin PEP catalytic domain-containing protein</fullName>
    </recommendedName>
</protein>
<evidence type="ECO:0000313" key="4">
    <source>
        <dbReference type="Proteomes" id="UP000825729"/>
    </source>
</evidence>
<sequence>MAPENVIAVFILVFPALIVMSNGAQENLSGEQDLELERQLKMLNKPAVKTIKVIEVLHERTEFGDIFDCVDINKQPAFDNPLLKNHKLQMSPSFFPNTAKQEAPSMAEVMGLPDGGCPQGFVPIRRTRKEELINARMSFNLSNPAMPTTKHNPRSHSTGLQWQGNEKVYGTKFTANVWGLQLDKGEISASSTWVQNECDYVNAGWLVHPAIFGDSQTRIFTHWTTDCYATTGCFNTLCPGFVQIDTQVPLGTVIKPLSEYKGPQFQIRVDVFKDLSSDGNWWLVINGDKSVGYWPAELFSGLADHAKNMHWGGFVNGLPYLPSPPMGSGYDADGGYGRACFTKDIQLMDNFRAFYDPQKEDVYFVAGHPCYPWKGRCDDDGQGCFLYFGGHGCRY</sequence>
<dbReference type="InterPro" id="IPR004314">
    <property type="entry name" value="Neprosin"/>
</dbReference>
<dbReference type="InterPro" id="IPR053168">
    <property type="entry name" value="Glutamic_endopeptidase"/>
</dbReference>
<evidence type="ECO:0000256" key="1">
    <source>
        <dbReference type="SAM" id="SignalP"/>
    </source>
</evidence>
<dbReference type="AlphaFoldDB" id="A0AAV7DX92"/>
<proteinExistence type="predicted"/>
<dbReference type="PROSITE" id="PS52045">
    <property type="entry name" value="NEPROSIN_PEP_CD"/>
    <property type="match status" value="1"/>
</dbReference>
<feature type="chain" id="PRO_5043608303" description="Neprosin PEP catalytic domain-containing protein" evidence="1">
    <location>
        <begin position="24"/>
        <end position="395"/>
    </location>
</feature>
<dbReference type="Pfam" id="PF03080">
    <property type="entry name" value="Neprosin"/>
    <property type="match status" value="1"/>
</dbReference>
<dbReference type="PANTHER" id="PTHR31589:SF246">
    <property type="entry name" value="CARBOXYL-TERMINAL PEPTIDASE"/>
    <property type="match status" value="1"/>
</dbReference>
<evidence type="ECO:0000259" key="2">
    <source>
        <dbReference type="PROSITE" id="PS52045"/>
    </source>
</evidence>
<dbReference type="InterPro" id="IPR025521">
    <property type="entry name" value="Neprosin_propep"/>
</dbReference>
<accession>A0AAV7DX92</accession>
<evidence type="ECO:0000313" key="3">
    <source>
        <dbReference type="EMBL" id="KAG9441275.1"/>
    </source>
</evidence>
<feature type="domain" description="Neprosin PEP catalytic" evidence="2">
    <location>
        <begin position="148"/>
        <end position="394"/>
    </location>
</feature>
<gene>
    <name evidence="3" type="ORF">H6P81_017129</name>
</gene>
<keyword evidence="4" id="KW-1185">Reference proteome</keyword>
<dbReference type="Pfam" id="PF14365">
    <property type="entry name" value="Neprosin_AP"/>
    <property type="match status" value="1"/>
</dbReference>
<reference evidence="3 4" key="1">
    <citation type="submission" date="2021-07" db="EMBL/GenBank/DDBJ databases">
        <title>The Aristolochia fimbriata genome: insights into angiosperm evolution, floral development and chemical biosynthesis.</title>
        <authorList>
            <person name="Jiao Y."/>
        </authorList>
    </citation>
    <scope>NUCLEOTIDE SEQUENCE [LARGE SCALE GENOMIC DNA]</scope>
    <source>
        <strain evidence="3">IBCAS-2021</strain>
        <tissue evidence="3">Leaf</tissue>
    </source>
</reference>